<dbReference type="EMBL" id="JACIIV010000001">
    <property type="protein sequence ID" value="MBB6225907.1"/>
    <property type="molecule type" value="Genomic_DNA"/>
</dbReference>
<dbReference type="AlphaFoldDB" id="A0A841KZR5"/>
<dbReference type="RefSeq" id="WP_184193585.1">
    <property type="nucleotide sequence ID" value="NZ_BMOX01000018.1"/>
</dbReference>
<comment type="caution">
    <text evidence="2">The sequence shown here is derived from an EMBL/GenBank/DDBJ whole genome shotgun (WGS) entry which is preliminary data.</text>
</comment>
<dbReference type="SUPFAM" id="SSF54427">
    <property type="entry name" value="NTF2-like"/>
    <property type="match status" value="1"/>
</dbReference>
<dbReference type="InterPro" id="IPR032710">
    <property type="entry name" value="NTF2-like_dom_sf"/>
</dbReference>
<proteinExistence type="predicted"/>
<evidence type="ECO:0000256" key="1">
    <source>
        <dbReference type="SAM" id="SignalP"/>
    </source>
</evidence>
<reference evidence="2 3" key="1">
    <citation type="submission" date="2020-08" db="EMBL/GenBank/DDBJ databases">
        <title>Genomic Encyclopedia of Type Strains, Phase IV (KMG-IV): sequencing the most valuable type-strain genomes for metagenomic binning, comparative biology and taxonomic classification.</title>
        <authorList>
            <person name="Goeker M."/>
        </authorList>
    </citation>
    <scope>NUCLEOTIDE SEQUENCE [LARGE SCALE GENOMIC DNA]</scope>
    <source>
        <strain evidence="2 3">DSM 102189</strain>
    </source>
</reference>
<protein>
    <recommendedName>
        <fullName evidence="4">Nuclear transport factor 2 family protein</fullName>
    </recommendedName>
</protein>
<keyword evidence="3" id="KW-1185">Reference proteome</keyword>
<feature type="chain" id="PRO_5032725137" description="Nuclear transport factor 2 family protein" evidence="1">
    <location>
        <begin position="20"/>
        <end position="150"/>
    </location>
</feature>
<organism evidence="2 3">
    <name type="scientific">Polymorphobacter multimanifer</name>
    <dbReference type="NCBI Taxonomy" id="1070431"/>
    <lineage>
        <taxon>Bacteria</taxon>
        <taxon>Pseudomonadati</taxon>
        <taxon>Pseudomonadota</taxon>
        <taxon>Alphaproteobacteria</taxon>
        <taxon>Sphingomonadales</taxon>
        <taxon>Sphingosinicellaceae</taxon>
        <taxon>Polymorphobacter</taxon>
    </lineage>
</organism>
<gene>
    <name evidence="2" type="ORF">FHS79_000058</name>
</gene>
<evidence type="ECO:0000313" key="2">
    <source>
        <dbReference type="EMBL" id="MBB6225907.1"/>
    </source>
</evidence>
<name>A0A841KZR5_9SPHN</name>
<feature type="signal peptide" evidence="1">
    <location>
        <begin position="1"/>
        <end position="19"/>
    </location>
</feature>
<keyword evidence="1" id="KW-0732">Signal</keyword>
<dbReference type="Gene3D" id="3.10.450.50">
    <property type="match status" value="1"/>
</dbReference>
<evidence type="ECO:0008006" key="4">
    <source>
        <dbReference type="Google" id="ProtNLM"/>
    </source>
</evidence>
<evidence type="ECO:0000313" key="3">
    <source>
        <dbReference type="Proteomes" id="UP000538147"/>
    </source>
</evidence>
<sequence length="150" mass="16161">MLKPLAAALLLLATPAAAAQRDDVLAVVEAALRAVNTGDAALIEQVMVPEAISVAQNYNKADDSLRTRTMSRAQMAESFRTPGRPPVDERIQNPTVLIQRDLAHVWSPYTIDVGGKRLHCGIDSFGLAKVDGAWKLTSLTWTAEPNGCPK</sequence>
<accession>A0A841KZR5</accession>
<dbReference type="Proteomes" id="UP000538147">
    <property type="component" value="Unassembled WGS sequence"/>
</dbReference>